<keyword evidence="6" id="KW-1185">Reference proteome</keyword>
<feature type="domain" description="HTH luxR-type" evidence="4">
    <location>
        <begin position="599"/>
        <end position="664"/>
    </location>
</feature>
<organism evidence="5 6">
    <name type="scientific">Nocardia aurantia</name>
    <dbReference type="NCBI Taxonomy" id="2585199"/>
    <lineage>
        <taxon>Bacteria</taxon>
        <taxon>Bacillati</taxon>
        <taxon>Actinomycetota</taxon>
        <taxon>Actinomycetes</taxon>
        <taxon>Mycobacteriales</taxon>
        <taxon>Nocardiaceae</taxon>
        <taxon>Nocardia</taxon>
    </lineage>
</organism>
<dbReference type="PROSITE" id="PS00622">
    <property type="entry name" value="HTH_LUXR_1"/>
    <property type="match status" value="1"/>
</dbReference>
<dbReference type="SUPFAM" id="SSF46894">
    <property type="entry name" value="C-terminal effector domain of the bipartite response regulators"/>
    <property type="match status" value="1"/>
</dbReference>
<comment type="caution">
    <text evidence="5">The sequence shown here is derived from an EMBL/GenBank/DDBJ whole genome shotgun (WGS) entry which is preliminary data.</text>
</comment>
<name>A0A7K0DJ08_9NOCA</name>
<dbReference type="InterPro" id="IPR036388">
    <property type="entry name" value="WH-like_DNA-bd_sf"/>
</dbReference>
<dbReference type="Gene3D" id="1.10.10.10">
    <property type="entry name" value="Winged helix-like DNA-binding domain superfamily/Winged helix DNA-binding domain"/>
    <property type="match status" value="1"/>
</dbReference>
<dbReference type="PANTHER" id="PTHR44688">
    <property type="entry name" value="DNA-BINDING TRANSCRIPTIONAL ACTIVATOR DEVR_DOSR"/>
    <property type="match status" value="1"/>
</dbReference>
<keyword evidence="2" id="KW-0238">DNA-binding</keyword>
<evidence type="ECO:0000256" key="2">
    <source>
        <dbReference type="ARBA" id="ARBA00023125"/>
    </source>
</evidence>
<dbReference type="SMART" id="SM00421">
    <property type="entry name" value="HTH_LUXR"/>
    <property type="match status" value="1"/>
</dbReference>
<dbReference type="PROSITE" id="PS50043">
    <property type="entry name" value="HTH_LUXR_2"/>
    <property type="match status" value="1"/>
</dbReference>
<dbReference type="InterPro" id="IPR011990">
    <property type="entry name" value="TPR-like_helical_dom_sf"/>
</dbReference>
<keyword evidence="3" id="KW-0804">Transcription</keyword>
<dbReference type="EMBL" id="WEGI01000003">
    <property type="protein sequence ID" value="MQY25795.1"/>
    <property type="molecule type" value="Genomic_DNA"/>
</dbReference>
<reference evidence="5 6" key="1">
    <citation type="submission" date="2019-10" db="EMBL/GenBank/DDBJ databases">
        <title>Nocardia macrotermitis sp. nov. and Nocardia aurantia sp. nov., isolated from the gut of fungus growing-termite Macrotermes natalensis.</title>
        <authorList>
            <person name="Benndorf R."/>
            <person name="Schwitalla J."/>
            <person name="Martin K."/>
            <person name="De Beer W."/>
            <person name="Kaster A.-K."/>
            <person name="Vollmers J."/>
            <person name="Poulsen M."/>
            <person name="Beemelmanns C."/>
        </authorList>
    </citation>
    <scope>NUCLEOTIDE SEQUENCE [LARGE SCALE GENOMIC DNA]</scope>
    <source>
        <strain evidence="5 6">RB56</strain>
    </source>
</reference>
<proteinExistence type="predicted"/>
<dbReference type="GO" id="GO:0003677">
    <property type="term" value="F:DNA binding"/>
    <property type="evidence" value="ECO:0007669"/>
    <property type="project" value="UniProtKB-KW"/>
</dbReference>
<evidence type="ECO:0000259" key="4">
    <source>
        <dbReference type="PROSITE" id="PS50043"/>
    </source>
</evidence>
<keyword evidence="1" id="KW-0805">Transcription regulation</keyword>
<evidence type="ECO:0000256" key="1">
    <source>
        <dbReference type="ARBA" id="ARBA00023015"/>
    </source>
</evidence>
<dbReference type="CDD" id="cd06170">
    <property type="entry name" value="LuxR_C_like"/>
    <property type="match status" value="1"/>
</dbReference>
<protein>
    <recommendedName>
        <fullName evidence="4">HTH luxR-type domain-containing protein</fullName>
    </recommendedName>
</protein>
<dbReference type="InterPro" id="IPR000792">
    <property type="entry name" value="Tscrpt_reg_LuxR_C"/>
</dbReference>
<gene>
    <name evidence="5" type="ORF">NRB56_13540</name>
</gene>
<dbReference type="PANTHER" id="PTHR44688:SF16">
    <property type="entry name" value="DNA-BINDING TRANSCRIPTIONAL ACTIVATOR DEVR_DOSR"/>
    <property type="match status" value="1"/>
</dbReference>
<evidence type="ECO:0000313" key="6">
    <source>
        <dbReference type="Proteomes" id="UP000431401"/>
    </source>
</evidence>
<dbReference type="PRINTS" id="PR00038">
    <property type="entry name" value="HTHLUXR"/>
</dbReference>
<dbReference type="Pfam" id="PF00196">
    <property type="entry name" value="GerE"/>
    <property type="match status" value="1"/>
</dbReference>
<sequence length="672" mass="72938">MYLRSGGAARLRVAQLLAVLDAPTSLWILARILDADRSAVRALIGELTANKLVAYSQFRQHDIRDAVLRETPIALRRRLHQRCAEVLYECSAPAAQVADHLIGGAEVRVPWAVPVLRNAARHALADDDTSSAIEYLELACRVADNDADRGIMLVHLAVIRWRLSPSTSTRSFARLVTMVHSGAMPAAGLAMTTRYLLYSGRAEDATRAVRLLDDAAATAEPTAAANRAVLRQWLRCFYPGLATGAAADPEIRTGSPDHDRMLRRCGWYESDTAAMGLLSDVFAHGACDHAIARSQRLLRAHRLDDSTVCALLTALDVLVYADRLESAASWCDALMLEANARQAPAWQAIFGIWRSAMYLRAGAVEDAIGHAVTALSRVRGDSLGTYGGLAVACLVESATAAGRLREAATYLETEVPETVSLSRVGLHHLHARGRFRLAVGDHDGARADFLACGERMREWHMDIPGLVAWRNDLAEVQLAAGDLPGARRWAAEHLSWIRSAAKHSSGGVSLRLIAATSAPAQRVALLRKSVHIAASGAQLLETATALADLADAYHLIGERDRGRTAARRALRLAEQCGAEPLRRRLAGPRTTNLHPVSATETPREALSPSELKVARLAAEGCRNREIARELHITTSTVEQHLTRVYRKLGVTRRAGLAAALVDEPDTRQTEAV</sequence>
<dbReference type="InterPro" id="IPR016032">
    <property type="entry name" value="Sig_transdc_resp-reg_C-effctor"/>
</dbReference>
<dbReference type="AlphaFoldDB" id="A0A7K0DJ08"/>
<dbReference type="GO" id="GO:0006355">
    <property type="term" value="P:regulation of DNA-templated transcription"/>
    <property type="evidence" value="ECO:0007669"/>
    <property type="project" value="InterPro"/>
</dbReference>
<dbReference type="Gene3D" id="1.25.40.10">
    <property type="entry name" value="Tetratricopeptide repeat domain"/>
    <property type="match status" value="1"/>
</dbReference>
<dbReference type="RefSeq" id="WP_153339687.1">
    <property type="nucleotide sequence ID" value="NZ_WEGI01000003.1"/>
</dbReference>
<evidence type="ECO:0000313" key="5">
    <source>
        <dbReference type="EMBL" id="MQY25795.1"/>
    </source>
</evidence>
<dbReference type="Proteomes" id="UP000431401">
    <property type="component" value="Unassembled WGS sequence"/>
</dbReference>
<accession>A0A7K0DJ08</accession>
<evidence type="ECO:0000256" key="3">
    <source>
        <dbReference type="ARBA" id="ARBA00023163"/>
    </source>
</evidence>
<dbReference type="OrthoDB" id="134933at2"/>